<dbReference type="GO" id="GO:0003677">
    <property type="term" value="F:DNA binding"/>
    <property type="evidence" value="ECO:0007669"/>
    <property type="project" value="UniProtKB-KW"/>
</dbReference>
<protein>
    <submittedName>
        <fullName evidence="5">MarR family transcriptional regulator</fullName>
    </submittedName>
</protein>
<dbReference type="Gene3D" id="1.10.10.10">
    <property type="entry name" value="Winged helix-like DNA-binding domain superfamily/Winged helix DNA-binding domain"/>
    <property type="match status" value="1"/>
</dbReference>
<dbReference type="InterPro" id="IPR039422">
    <property type="entry name" value="MarR/SlyA-like"/>
</dbReference>
<sequence length="137" mass="16053">MKSDEFKMLAEFRAQLRQFNFFSEQECAALGLTPQQYQALLAIKGHPEAEVITITELAQWMLIKHNSAVGLVDRLEREGFVSRKPSKQDRRRVGVKLTAHGEKVFKRLSVAHRVELKRVSPEFRRYFRYFSKPVDWA</sequence>
<dbReference type="Pfam" id="PF12802">
    <property type="entry name" value="MarR_2"/>
    <property type="match status" value="1"/>
</dbReference>
<keyword evidence="1" id="KW-0805">Transcription regulation</keyword>
<dbReference type="InterPro" id="IPR036388">
    <property type="entry name" value="WH-like_DNA-bd_sf"/>
</dbReference>
<keyword evidence="3" id="KW-0804">Transcription</keyword>
<evidence type="ECO:0000313" key="5">
    <source>
        <dbReference type="EMBL" id="QDL37412.1"/>
    </source>
</evidence>
<evidence type="ECO:0000256" key="1">
    <source>
        <dbReference type="ARBA" id="ARBA00023015"/>
    </source>
</evidence>
<reference evidence="5 6" key="1">
    <citation type="submission" date="2019-01" db="EMBL/GenBank/DDBJ databases">
        <title>Genomic insights into a novel species Rhodoferax sp.</title>
        <authorList>
            <person name="Jin L."/>
        </authorList>
    </citation>
    <scope>NUCLEOTIDE SEQUENCE [LARGE SCALE GENOMIC DNA]</scope>
    <source>
        <strain evidence="5 6">CHu59-6-5</strain>
    </source>
</reference>
<dbReference type="RefSeq" id="WP_142818583.1">
    <property type="nucleotide sequence ID" value="NZ_CP035503.1"/>
</dbReference>
<dbReference type="SUPFAM" id="SSF46785">
    <property type="entry name" value="Winged helix' DNA-binding domain"/>
    <property type="match status" value="1"/>
</dbReference>
<accession>A0A515DAH6</accession>
<dbReference type="GO" id="GO:0006950">
    <property type="term" value="P:response to stress"/>
    <property type="evidence" value="ECO:0007669"/>
    <property type="project" value="TreeGrafter"/>
</dbReference>
<dbReference type="InterPro" id="IPR023187">
    <property type="entry name" value="Tscrpt_reg_MarR-type_CS"/>
</dbReference>
<evidence type="ECO:0000256" key="3">
    <source>
        <dbReference type="ARBA" id="ARBA00023163"/>
    </source>
</evidence>
<dbReference type="PROSITE" id="PS50995">
    <property type="entry name" value="HTH_MARR_2"/>
    <property type="match status" value="1"/>
</dbReference>
<organism evidence="5 6">
    <name type="scientific">Rhodoferax sediminis</name>
    <dbReference type="NCBI Taxonomy" id="2509614"/>
    <lineage>
        <taxon>Bacteria</taxon>
        <taxon>Pseudomonadati</taxon>
        <taxon>Pseudomonadota</taxon>
        <taxon>Betaproteobacteria</taxon>
        <taxon>Burkholderiales</taxon>
        <taxon>Comamonadaceae</taxon>
        <taxon>Rhodoferax</taxon>
    </lineage>
</organism>
<dbReference type="OrthoDB" id="4549026at2"/>
<dbReference type="GO" id="GO:0003700">
    <property type="term" value="F:DNA-binding transcription factor activity"/>
    <property type="evidence" value="ECO:0007669"/>
    <property type="project" value="InterPro"/>
</dbReference>
<proteinExistence type="predicted"/>
<name>A0A515DAH6_9BURK</name>
<evidence type="ECO:0000256" key="2">
    <source>
        <dbReference type="ARBA" id="ARBA00023125"/>
    </source>
</evidence>
<keyword evidence="2" id="KW-0238">DNA-binding</keyword>
<dbReference type="PRINTS" id="PR00598">
    <property type="entry name" value="HTHMARR"/>
</dbReference>
<keyword evidence="6" id="KW-1185">Reference proteome</keyword>
<dbReference type="SMART" id="SM00347">
    <property type="entry name" value="HTH_MARR"/>
    <property type="match status" value="1"/>
</dbReference>
<dbReference type="PROSITE" id="PS01117">
    <property type="entry name" value="HTH_MARR_1"/>
    <property type="match status" value="1"/>
</dbReference>
<dbReference type="PANTHER" id="PTHR33164:SF89">
    <property type="entry name" value="MARR FAMILY REGULATORY PROTEIN"/>
    <property type="match status" value="1"/>
</dbReference>
<dbReference type="PANTHER" id="PTHR33164">
    <property type="entry name" value="TRANSCRIPTIONAL REGULATOR, MARR FAMILY"/>
    <property type="match status" value="1"/>
</dbReference>
<evidence type="ECO:0000313" key="6">
    <source>
        <dbReference type="Proteomes" id="UP000316798"/>
    </source>
</evidence>
<evidence type="ECO:0000259" key="4">
    <source>
        <dbReference type="PROSITE" id="PS50995"/>
    </source>
</evidence>
<feature type="domain" description="HTH marR-type" evidence="4">
    <location>
        <begin position="2"/>
        <end position="137"/>
    </location>
</feature>
<dbReference type="Proteomes" id="UP000316798">
    <property type="component" value="Chromosome"/>
</dbReference>
<dbReference type="EMBL" id="CP035503">
    <property type="protein sequence ID" value="QDL37412.1"/>
    <property type="molecule type" value="Genomic_DNA"/>
</dbReference>
<dbReference type="AlphaFoldDB" id="A0A515DAH6"/>
<dbReference type="KEGG" id="rhf:EUB48_09110"/>
<dbReference type="InterPro" id="IPR000835">
    <property type="entry name" value="HTH_MarR-typ"/>
</dbReference>
<dbReference type="InterPro" id="IPR036390">
    <property type="entry name" value="WH_DNA-bd_sf"/>
</dbReference>
<gene>
    <name evidence="5" type="ORF">EUB48_09110</name>
</gene>